<dbReference type="CDD" id="cd07012">
    <property type="entry name" value="PBP2_Bug_TTT"/>
    <property type="match status" value="1"/>
</dbReference>
<feature type="signal peptide" evidence="2">
    <location>
        <begin position="1"/>
        <end position="33"/>
    </location>
</feature>
<dbReference type="AlphaFoldDB" id="A0A225MDN0"/>
<dbReference type="PIRSF" id="PIRSF017082">
    <property type="entry name" value="YflP"/>
    <property type="match status" value="1"/>
</dbReference>
<dbReference type="InterPro" id="IPR006311">
    <property type="entry name" value="TAT_signal"/>
</dbReference>
<dbReference type="RefSeq" id="WP_088604082.1">
    <property type="nucleotide sequence ID" value="NZ_NJIH01000008.1"/>
</dbReference>
<evidence type="ECO:0000313" key="4">
    <source>
        <dbReference type="Proteomes" id="UP000214603"/>
    </source>
</evidence>
<dbReference type="Gene3D" id="3.40.190.150">
    <property type="entry name" value="Bordetella uptake gene, domain 1"/>
    <property type="match status" value="1"/>
</dbReference>
<dbReference type="InterPro" id="IPR042100">
    <property type="entry name" value="Bug_dom1"/>
</dbReference>
<sequence length="334" mass="35025">MSKFMPSRRAAHKTMLCLAASAAALCLAPAATASPWPDHPIQMVVPFPPGSSPDTLARLIADPLSKALEQPVIVENKPGAGGNIGTRYASKAKPDGYTILLTINGPMVTAPTLYKKTLGYDPTTDLAPITLVGTSPNVLIVPADSPAKSVQDFVAMAKAKPNTLNYGTVGPGSSSHLSMAMLEHQAGISMQQIPYSGFPQVVSAIITGDIQASFMVPGLAVPQISAGKVRALAITSLQPSELLPGIPTMASQGYPGFEAISWDAMFAPGGTPEDIVDRLNQAITQILADPSVKQKMAALYFSAAPSSPDQLTDLMNKDKARWGAVIDRLHLSLD</sequence>
<gene>
    <name evidence="3" type="ORF">CEY11_14270</name>
</gene>
<dbReference type="SUPFAM" id="SSF53850">
    <property type="entry name" value="Periplasmic binding protein-like II"/>
    <property type="match status" value="1"/>
</dbReference>
<evidence type="ECO:0000256" key="1">
    <source>
        <dbReference type="ARBA" id="ARBA00006987"/>
    </source>
</evidence>
<feature type="chain" id="PRO_5012194980" evidence="2">
    <location>
        <begin position="34"/>
        <end position="334"/>
    </location>
</feature>
<dbReference type="EMBL" id="NJIH01000008">
    <property type="protein sequence ID" value="OWT58170.1"/>
    <property type="molecule type" value="Genomic_DNA"/>
</dbReference>
<dbReference type="Proteomes" id="UP000214603">
    <property type="component" value="Unassembled WGS sequence"/>
</dbReference>
<dbReference type="Gene3D" id="3.40.190.10">
    <property type="entry name" value="Periplasmic binding protein-like II"/>
    <property type="match status" value="1"/>
</dbReference>
<dbReference type="PANTHER" id="PTHR42928">
    <property type="entry name" value="TRICARBOXYLATE-BINDING PROTEIN"/>
    <property type="match status" value="1"/>
</dbReference>
<accession>A0A225MDN0</accession>
<dbReference type="OrthoDB" id="8678477at2"/>
<evidence type="ECO:0000256" key="2">
    <source>
        <dbReference type="SAM" id="SignalP"/>
    </source>
</evidence>
<dbReference type="Pfam" id="PF03401">
    <property type="entry name" value="TctC"/>
    <property type="match status" value="1"/>
</dbReference>
<dbReference type="InterPro" id="IPR005064">
    <property type="entry name" value="BUG"/>
</dbReference>
<proteinExistence type="inferred from homology"/>
<organism evidence="3 4">
    <name type="scientific">Candidimonas nitroreducens</name>
    <dbReference type="NCBI Taxonomy" id="683354"/>
    <lineage>
        <taxon>Bacteria</taxon>
        <taxon>Pseudomonadati</taxon>
        <taxon>Pseudomonadota</taxon>
        <taxon>Betaproteobacteria</taxon>
        <taxon>Burkholderiales</taxon>
        <taxon>Alcaligenaceae</taxon>
        <taxon>Candidimonas</taxon>
    </lineage>
</organism>
<evidence type="ECO:0000313" key="3">
    <source>
        <dbReference type="EMBL" id="OWT58170.1"/>
    </source>
</evidence>
<comment type="caution">
    <text evidence="3">The sequence shown here is derived from an EMBL/GenBank/DDBJ whole genome shotgun (WGS) entry which is preliminary data.</text>
</comment>
<keyword evidence="4" id="KW-1185">Reference proteome</keyword>
<keyword evidence="2" id="KW-0732">Signal</keyword>
<dbReference type="PANTHER" id="PTHR42928:SF5">
    <property type="entry name" value="BLR1237 PROTEIN"/>
    <property type="match status" value="1"/>
</dbReference>
<name>A0A225MDN0_9BURK</name>
<comment type="similarity">
    <text evidence="1">Belongs to the UPF0065 (bug) family.</text>
</comment>
<protein>
    <submittedName>
        <fullName evidence="3">ABC transporter substrate-binding protein</fullName>
    </submittedName>
</protein>
<dbReference type="PROSITE" id="PS51318">
    <property type="entry name" value="TAT"/>
    <property type="match status" value="1"/>
</dbReference>
<reference evidence="4" key="1">
    <citation type="submission" date="2017-06" db="EMBL/GenBank/DDBJ databases">
        <title>Herbaspirillum phytohormonus sp. nov., isolated from the root nodule of Robinia pseudoacacia in lead-zinc mine.</title>
        <authorList>
            <person name="Fan M."/>
            <person name="Lin Y."/>
        </authorList>
    </citation>
    <scope>NUCLEOTIDE SEQUENCE [LARGE SCALE GENOMIC DNA]</scope>
    <source>
        <strain evidence="4">SC-089</strain>
    </source>
</reference>